<sequence length="132" mass="14598">MQTNNLSVPSRPLLGLNILNIVGQATNRFVYADVFFIPLSSVVVTHFILNLRQVIYDAPNGSTATQPSVLSFVDRQLDLQASDLRFASFVDNIGHMLEQDDNVPTPGLETDVEDRGRGYTPITDIHGVSERL</sequence>
<organism evidence="3 4">
    <name type="scientific">Ceriporiopsis subvermispora (strain B)</name>
    <name type="common">White-rot fungus</name>
    <name type="synonym">Gelatoporia subvermispora</name>
    <dbReference type="NCBI Taxonomy" id="914234"/>
    <lineage>
        <taxon>Eukaryota</taxon>
        <taxon>Fungi</taxon>
        <taxon>Dikarya</taxon>
        <taxon>Basidiomycota</taxon>
        <taxon>Agaricomycotina</taxon>
        <taxon>Agaricomycetes</taxon>
        <taxon>Polyporales</taxon>
        <taxon>Gelatoporiaceae</taxon>
        <taxon>Gelatoporia</taxon>
    </lineage>
</organism>
<evidence type="ECO:0000256" key="1">
    <source>
        <dbReference type="SAM" id="MobiDB-lite"/>
    </source>
</evidence>
<name>M2Q9S5_CERS8</name>
<keyword evidence="2" id="KW-0472">Membrane</keyword>
<dbReference type="OrthoDB" id="2756573at2759"/>
<protein>
    <submittedName>
        <fullName evidence="3">Uncharacterized protein</fullName>
    </submittedName>
</protein>
<dbReference type="AlphaFoldDB" id="M2Q9S5"/>
<accession>M2Q9S5</accession>
<keyword evidence="4" id="KW-1185">Reference proteome</keyword>
<dbReference type="Proteomes" id="UP000016930">
    <property type="component" value="Unassembled WGS sequence"/>
</dbReference>
<keyword evidence="2" id="KW-1133">Transmembrane helix</keyword>
<reference evidence="3 4" key="1">
    <citation type="journal article" date="2012" name="Proc. Natl. Acad. Sci. U.S.A.">
        <title>Comparative genomics of Ceriporiopsis subvermispora and Phanerochaete chrysosporium provide insight into selective ligninolysis.</title>
        <authorList>
            <person name="Fernandez-Fueyo E."/>
            <person name="Ruiz-Duenas F.J."/>
            <person name="Ferreira P."/>
            <person name="Floudas D."/>
            <person name="Hibbett D.S."/>
            <person name="Canessa P."/>
            <person name="Larrondo L.F."/>
            <person name="James T.Y."/>
            <person name="Seelenfreund D."/>
            <person name="Lobos S."/>
            <person name="Polanco R."/>
            <person name="Tello M."/>
            <person name="Honda Y."/>
            <person name="Watanabe T."/>
            <person name="Watanabe T."/>
            <person name="Ryu J.S."/>
            <person name="Kubicek C.P."/>
            <person name="Schmoll M."/>
            <person name="Gaskell J."/>
            <person name="Hammel K.E."/>
            <person name="St John F.J."/>
            <person name="Vanden Wymelenberg A."/>
            <person name="Sabat G."/>
            <person name="Splinter BonDurant S."/>
            <person name="Syed K."/>
            <person name="Yadav J.S."/>
            <person name="Doddapaneni H."/>
            <person name="Subramanian V."/>
            <person name="Lavin J.L."/>
            <person name="Oguiza J.A."/>
            <person name="Perez G."/>
            <person name="Pisabarro A.G."/>
            <person name="Ramirez L."/>
            <person name="Santoyo F."/>
            <person name="Master E."/>
            <person name="Coutinho P.M."/>
            <person name="Henrissat B."/>
            <person name="Lombard V."/>
            <person name="Magnuson J.K."/>
            <person name="Kuees U."/>
            <person name="Hori C."/>
            <person name="Igarashi K."/>
            <person name="Samejima M."/>
            <person name="Held B.W."/>
            <person name="Barry K.W."/>
            <person name="LaButti K.M."/>
            <person name="Lapidus A."/>
            <person name="Lindquist E.A."/>
            <person name="Lucas S.M."/>
            <person name="Riley R."/>
            <person name="Salamov A.A."/>
            <person name="Hoffmeister D."/>
            <person name="Schwenk D."/>
            <person name="Hadar Y."/>
            <person name="Yarden O."/>
            <person name="de Vries R.P."/>
            <person name="Wiebenga A."/>
            <person name="Stenlid J."/>
            <person name="Eastwood D."/>
            <person name="Grigoriev I.V."/>
            <person name="Berka R.M."/>
            <person name="Blanchette R.A."/>
            <person name="Kersten P."/>
            <person name="Martinez A.T."/>
            <person name="Vicuna R."/>
            <person name="Cullen D."/>
        </authorList>
    </citation>
    <scope>NUCLEOTIDE SEQUENCE [LARGE SCALE GENOMIC DNA]</scope>
    <source>
        <strain evidence="3 4">B</strain>
    </source>
</reference>
<feature type="transmembrane region" description="Helical" evidence="2">
    <location>
        <begin position="29"/>
        <end position="49"/>
    </location>
</feature>
<feature type="region of interest" description="Disordered" evidence="1">
    <location>
        <begin position="100"/>
        <end position="120"/>
    </location>
</feature>
<evidence type="ECO:0000313" key="4">
    <source>
        <dbReference type="Proteomes" id="UP000016930"/>
    </source>
</evidence>
<keyword evidence="2" id="KW-0812">Transmembrane</keyword>
<dbReference type="EMBL" id="KB445805">
    <property type="protein sequence ID" value="EMD33638.1"/>
    <property type="molecule type" value="Genomic_DNA"/>
</dbReference>
<gene>
    <name evidence="3" type="ORF">CERSUDRAFT_98201</name>
</gene>
<dbReference type="HOGENOM" id="CLU_1916821_0_0_1"/>
<evidence type="ECO:0000313" key="3">
    <source>
        <dbReference type="EMBL" id="EMD33638.1"/>
    </source>
</evidence>
<evidence type="ECO:0000256" key="2">
    <source>
        <dbReference type="SAM" id="Phobius"/>
    </source>
</evidence>
<proteinExistence type="predicted"/>